<dbReference type="AlphaFoldDB" id="A0A0R2NL48"/>
<dbReference type="Proteomes" id="UP000050920">
    <property type="component" value="Unassembled WGS sequence"/>
</dbReference>
<gene>
    <name evidence="2" type="ORF">DY78_GL000949</name>
</gene>
<keyword evidence="1" id="KW-0812">Transmembrane</keyword>
<dbReference type="EMBL" id="AYGX02000133">
    <property type="protein sequence ID" value="KRO26456.1"/>
    <property type="molecule type" value="Genomic_DNA"/>
</dbReference>
<evidence type="ECO:0008006" key="4">
    <source>
        <dbReference type="Google" id="ProtNLM"/>
    </source>
</evidence>
<organism evidence="2 3">
    <name type="scientific">Lactiplantibacillus fabifermentans DSM 21115</name>
    <dbReference type="NCBI Taxonomy" id="1413187"/>
    <lineage>
        <taxon>Bacteria</taxon>
        <taxon>Bacillati</taxon>
        <taxon>Bacillota</taxon>
        <taxon>Bacilli</taxon>
        <taxon>Lactobacillales</taxon>
        <taxon>Lactobacillaceae</taxon>
        <taxon>Lactiplantibacillus</taxon>
    </lineage>
</organism>
<evidence type="ECO:0000256" key="1">
    <source>
        <dbReference type="SAM" id="Phobius"/>
    </source>
</evidence>
<keyword evidence="3" id="KW-1185">Reference proteome</keyword>
<comment type="caution">
    <text evidence="2">The sequence shown here is derived from an EMBL/GenBank/DDBJ whole genome shotgun (WGS) entry which is preliminary data.</text>
</comment>
<name>A0A0R2NL48_9LACO</name>
<dbReference type="SUPFAM" id="SSF63825">
    <property type="entry name" value="YWTD domain"/>
    <property type="match status" value="1"/>
</dbReference>
<evidence type="ECO:0000313" key="2">
    <source>
        <dbReference type="EMBL" id="KRO26456.1"/>
    </source>
</evidence>
<feature type="transmembrane region" description="Helical" evidence="1">
    <location>
        <begin position="7"/>
        <end position="24"/>
    </location>
</feature>
<proteinExistence type="predicted"/>
<keyword evidence="1" id="KW-0472">Membrane</keyword>
<dbReference type="RefSeq" id="WP_024624006.1">
    <property type="nucleotide sequence ID" value="NZ_AYGX02000133.1"/>
</dbReference>
<keyword evidence="1" id="KW-1133">Transmembrane helix</keyword>
<protein>
    <recommendedName>
        <fullName evidence="4">Extracellular protein</fullName>
    </recommendedName>
</protein>
<accession>A0A0R2NL48</accession>
<reference evidence="2 3" key="1">
    <citation type="journal article" date="2015" name="Genome Announc.">
        <title>Expanding the biotechnology potential of lactobacilli through comparative genomics of 213 strains and associated genera.</title>
        <authorList>
            <person name="Sun Z."/>
            <person name="Harris H.M."/>
            <person name="McCann A."/>
            <person name="Guo C."/>
            <person name="Argimon S."/>
            <person name="Zhang W."/>
            <person name="Yang X."/>
            <person name="Jeffery I.B."/>
            <person name="Cooney J.C."/>
            <person name="Kagawa T.F."/>
            <person name="Liu W."/>
            <person name="Song Y."/>
            <person name="Salvetti E."/>
            <person name="Wrobel A."/>
            <person name="Rasinkangas P."/>
            <person name="Parkhill J."/>
            <person name="Rea M.C."/>
            <person name="O'Sullivan O."/>
            <person name="Ritari J."/>
            <person name="Douillard F.P."/>
            <person name="Paul Ross R."/>
            <person name="Yang R."/>
            <person name="Briner A.E."/>
            <person name="Felis G.E."/>
            <person name="de Vos W.M."/>
            <person name="Barrangou R."/>
            <person name="Klaenhammer T.R."/>
            <person name="Caufield P.W."/>
            <person name="Cui Y."/>
            <person name="Zhang H."/>
            <person name="O'Toole P.W."/>
        </authorList>
    </citation>
    <scope>NUCLEOTIDE SEQUENCE [LARGE SCALE GENOMIC DNA]</scope>
    <source>
        <strain evidence="2 3">DSM 21115</strain>
    </source>
</reference>
<evidence type="ECO:0000313" key="3">
    <source>
        <dbReference type="Proteomes" id="UP000050920"/>
    </source>
</evidence>
<sequence length="360" mass="40314">MHKKRWGIGIALILVVGLGTYFYWHYQSTKTTLVDGTNTSAVIASDKEFYQTLIKKYPKLKTTLDQDEKPETYVIPGLVSTKSVKTSSKATGISKDMDPQGLAVTDKYVIISAYSRDKKYNSVLYFLNKKTGTFVKQIVLPNTSHVGGLAYDTVSKRLWVTTEAGTTTATLSAYDAKTLTSANFEKTHTTTKFDHVITLPNVKRASFITYHNNALYVGYFNLTNQGKFLSYPLKDSGMPDVTSVKNTDLRGSDIYQGSYKTNKRLQGVAFFKGQILFSQSYGTKDSKLLTFDNDGQKSWINFDNDDILKEVALPPYLEQIVVDGGNLYALFESGAKAYRNDKSTFHSDRVIKLNLTPLLK</sequence>